<dbReference type="PANTHER" id="PTHR21071:SF4">
    <property type="entry name" value="UDP-N-ACETYLENOLPYRUVOYLGLUCOSAMINE REDUCTASE"/>
    <property type="match status" value="1"/>
</dbReference>
<dbReference type="EMBL" id="DVND01000163">
    <property type="protein sequence ID" value="HIU48972.1"/>
    <property type="molecule type" value="Genomic_DNA"/>
</dbReference>
<dbReference type="SUPFAM" id="SSF56176">
    <property type="entry name" value="FAD-binding/transporter-associated domain-like"/>
    <property type="match status" value="1"/>
</dbReference>
<evidence type="ECO:0000256" key="12">
    <source>
        <dbReference type="ARBA" id="ARBA00023002"/>
    </source>
</evidence>
<dbReference type="InterPro" id="IPR036318">
    <property type="entry name" value="FAD-bd_PCMH-like_sf"/>
</dbReference>
<comment type="subcellular location">
    <subcellularLocation>
        <location evidence="3 16">Cytoplasm</location>
    </subcellularLocation>
</comment>
<evidence type="ECO:0000256" key="13">
    <source>
        <dbReference type="ARBA" id="ARBA00023306"/>
    </source>
</evidence>
<reference evidence="18" key="2">
    <citation type="journal article" date="2021" name="PeerJ">
        <title>Extensive microbial diversity within the chicken gut microbiome revealed by metagenomics and culture.</title>
        <authorList>
            <person name="Gilroy R."/>
            <person name="Ravi A."/>
            <person name="Getino M."/>
            <person name="Pursley I."/>
            <person name="Horton D.L."/>
            <person name="Alikhan N.F."/>
            <person name="Baker D."/>
            <person name="Gharbi K."/>
            <person name="Hall N."/>
            <person name="Watson M."/>
            <person name="Adriaenssens E.M."/>
            <person name="Foster-Nyarko E."/>
            <person name="Jarju S."/>
            <person name="Secka A."/>
            <person name="Antonio M."/>
            <person name="Oren A."/>
            <person name="Chaudhuri R.R."/>
            <person name="La Ragione R."/>
            <person name="Hildebrand F."/>
            <person name="Pallen M.J."/>
        </authorList>
    </citation>
    <scope>NUCLEOTIDE SEQUENCE</scope>
    <source>
        <strain evidence="18">ChiSjej4B22-9803</strain>
    </source>
</reference>
<dbReference type="GO" id="GO:0051301">
    <property type="term" value="P:cell division"/>
    <property type="evidence" value="ECO:0007669"/>
    <property type="project" value="UniProtKB-KW"/>
</dbReference>
<keyword evidence="10 16" id="KW-0133">Cell shape</keyword>
<dbReference type="Gene3D" id="3.90.78.10">
    <property type="entry name" value="UDP-N-acetylenolpyruvoylglucosamine reductase, C-terminal domain"/>
    <property type="match status" value="1"/>
</dbReference>
<feature type="active site" evidence="16">
    <location>
        <position position="294"/>
    </location>
</feature>
<dbReference type="InterPro" id="IPR036635">
    <property type="entry name" value="MurB_C_sf"/>
</dbReference>
<reference evidence="18" key="1">
    <citation type="submission" date="2020-10" db="EMBL/GenBank/DDBJ databases">
        <authorList>
            <person name="Gilroy R."/>
        </authorList>
    </citation>
    <scope>NUCLEOTIDE SEQUENCE</scope>
    <source>
        <strain evidence="18">ChiSjej4B22-9803</strain>
    </source>
</reference>
<keyword evidence="5 16" id="KW-0963">Cytoplasm</keyword>
<dbReference type="HAMAP" id="MF_00037">
    <property type="entry name" value="MurB"/>
    <property type="match status" value="1"/>
</dbReference>
<comment type="pathway">
    <text evidence="4 16">Cell wall biogenesis; peptidoglycan biosynthesis.</text>
</comment>
<dbReference type="GO" id="GO:0071949">
    <property type="term" value="F:FAD binding"/>
    <property type="evidence" value="ECO:0007669"/>
    <property type="project" value="InterPro"/>
</dbReference>
<feature type="active site" description="Proton donor" evidence="16">
    <location>
        <position position="224"/>
    </location>
</feature>
<name>A0A9D1LVY1_9FIRM</name>
<dbReference type="InterPro" id="IPR016169">
    <property type="entry name" value="FAD-bd_PCMH_sub2"/>
</dbReference>
<dbReference type="InterPro" id="IPR016166">
    <property type="entry name" value="FAD-bd_PCMH"/>
</dbReference>
<evidence type="ECO:0000256" key="2">
    <source>
        <dbReference type="ARBA" id="ARBA00003921"/>
    </source>
</evidence>
<keyword evidence="9 16" id="KW-0521">NADP</keyword>
<dbReference type="Proteomes" id="UP000824111">
    <property type="component" value="Unassembled WGS sequence"/>
</dbReference>
<evidence type="ECO:0000256" key="10">
    <source>
        <dbReference type="ARBA" id="ARBA00022960"/>
    </source>
</evidence>
<comment type="cofactor">
    <cofactor evidence="1 16">
        <name>FAD</name>
        <dbReference type="ChEBI" id="CHEBI:57692"/>
    </cofactor>
</comment>
<keyword evidence="6 16" id="KW-0132">Cell division</keyword>
<sequence length="300" mass="32579">MDEEMVKKLQEIVGHIKIQEPMKNHTSFRIGGPADLLIEIEKPEQAADVLRILKDYGEDYMIMGNGSNLLVSDKGIRKAVIKISGLTSAYVVQGETITAQAGILLSRLATVALKEGLSGLEFASGIPGTLGGGVFMNAGAYGGEMKDVVKSVTYMDEAGAMHTIGAEELEFGYRRSVFTGKNWIILSCTLQLKRGQYEDIRLKMADLTKRRTEKQPLSMPSAGSVFKRPEGHFAGKLIEDAGLKGYIIGGAMVSEKHSGFIVNRGGATAADVTALIRYIQQTVEEKFAVHLEPEIKLIGE</sequence>
<dbReference type="InterPro" id="IPR003170">
    <property type="entry name" value="MurB"/>
</dbReference>
<comment type="similarity">
    <text evidence="16">Belongs to the MurB family.</text>
</comment>
<evidence type="ECO:0000256" key="3">
    <source>
        <dbReference type="ARBA" id="ARBA00004496"/>
    </source>
</evidence>
<evidence type="ECO:0000256" key="7">
    <source>
        <dbReference type="ARBA" id="ARBA00022630"/>
    </source>
</evidence>
<dbReference type="AlphaFoldDB" id="A0A9D1LVY1"/>
<dbReference type="Gene3D" id="3.30.43.10">
    <property type="entry name" value="Uridine Diphospho-n-acetylenolpyruvylglucosamine Reductase, domain 2"/>
    <property type="match status" value="1"/>
</dbReference>
<evidence type="ECO:0000256" key="5">
    <source>
        <dbReference type="ARBA" id="ARBA00022490"/>
    </source>
</evidence>
<evidence type="ECO:0000256" key="16">
    <source>
        <dbReference type="HAMAP-Rule" id="MF_00037"/>
    </source>
</evidence>
<evidence type="ECO:0000256" key="15">
    <source>
        <dbReference type="ARBA" id="ARBA00048914"/>
    </source>
</evidence>
<dbReference type="GO" id="GO:0009252">
    <property type="term" value="P:peptidoglycan biosynthetic process"/>
    <property type="evidence" value="ECO:0007669"/>
    <property type="project" value="UniProtKB-UniRule"/>
</dbReference>
<dbReference type="InterPro" id="IPR006094">
    <property type="entry name" value="Oxid_FAD_bind_N"/>
</dbReference>
<evidence type="ECO:0000256" key="8">
    <source>
        <dbReference type="ARBA" id="ARBA00022827"/>
    </source>
</evidence>
<organism evidence="18 19">
    <name type="scientific">Candidatus Avimonoglobus intestinipullorum</name>
    <dbReference type="NCBI Taxonomy" id="2840699"/>
    <lineage>
        <taxon>Bacteria</taxon>
        <taxon>Bacillati</taxon>
        <taxon>Bacillota</taxon>
        <taxon>Clostridia</taxon>
        <taxon>Eubacteriales</taxon>
        <taxon>Candidatus Avimonoglobus</taxon>
    </lineage>
</organism>
<dbReference type="Pfam" id="PF02873">
    <property type="entry name" value="MurB_C"/>
    <property type="match status" value="1"/>
</dbReference>
<dbReference type="PROSITE" id="PS51387">
    <property type="entry name" value="FAD_PCMH"/>
    <property type="match status" value="1"/>
</dbReference>
<dbReference type="GO" id="GO:0008360">
    <property type="term" value="P:regulation of cell shape"/>
    <property type="evidence" value="ECO:0007669"/>
    <property type="project" value="UniProtKB-KW"/>
</dbReference>
<keyword evidence="12 16" id="KW-0560">Oxidoreductase</keyword>
<dbReference type="SUPFAM" id="SSF56194">
    <property type="entry name" value="Uridine diphospho-N-Acetylenolpyruvylglucosamine reductase, MurB, C-terminal domain"/>
    <property type="match status" value="1"/>
</dbReference>
<evidence type="ECO:0000259" key="17">
    <source>
        <dbReference type="PROSITE" id="PS51387"/>
    </source>
</evidence>
<keyword evidence="11 16" id="KW-0573">Peptidoglycan synthesis</keyword>
<feature type="domain" description="FAD-binding PCMH-type" evidence="17">
    <location>
        <begin position="29"/>
        <end position="195"/>
    </location>
</feature>
<evidence type="ECO:0000313" key="19">
    <source>
        <dbReference type="Proteomes" id="UP000824111"/>
    </source>
</evidence>
<evidence type="ECO:0000256" key="1">
    <source>
        <dbReference type="ARBA" id="ARBA00001974"/>
    </source>
</evidence>
<protein>
    <recommendedName>
        <fullName evidence="16">UDP-N-acetylenolpyruvoylglucosamine reductase</fullName>
        <ecNumber evidence="16">1.3.1.98</ecNumber>
    </recommendedName>
    <alternativeName>
        <fullName evidence="16">UDP-N-acetylmuramate dehydrogenase</fullName>
    </alternativeName>
</protein>
<keyword evidence="14 16" id="KW-0961">Cell wall biogenesis/degradation</keyword>
<evidence type="ECO:0000313" key="18">
    <source>
        <dbReference type="EMBL" id="HIU48972.1"/>
    </source>
</evidence>
<evidence type="ECO:0000256" key="4">
    <source>
        <dbReference type="ARBA" id="ARBA00004752"/>
    </source>
</evidence>
<dbReference type="PANTHER" id="PTHR21071">
    <property type="entry name" value="UDP-N-ACETYLENOLPYRUVOYLGLUCOSAMINE REDUCTASE"/>
    <property type="match status" value="1"/>
</dbReference>
<dbReference type="GO" id="GO:0008762">
    <property type="term" value="F:UDP-N-acetylmuramate dehydrogenase activity"/>
    <property type="evidence" value="ECO:0007669"/>
    <property type="project" value="UniProtKB-UniRule"/>
</dbReference>
<keyword evidence="8 16" id="KW-0274">FAD</keyword>
<keyword evidence="7 16" id="KW-0285">Flavoprotein</keyword>
<dbReference type="EC" id="1.3.1.98" evidence="16"/>
<gene>
    <name evidence="16 18" type="primary">murB</name>
    <name evidence="18" type="ORF">IAB04_06375</name>
</gene>
<dbReference type="InterPro" id="IPR011601">
    <property type="entry name" value="MurB_C"/>
</dbReference>
<proteinExistence type="inferred from homology"/>
<evidence type="ECO:0000256" key="11">
    <source>
        <dbReference type="ARBA" id="ARBA00022984"/>
    </source>
</evidence>
<evidence type="ECO:0000256" key="6">
    <source>
        <dbReference type="ARBA" id="ARBA00022618"/>
    </source>
</evidence>
<evidence type="ECO:0000256" key="9">
    <source>
        <dbReference type="ARBA" id="ARBA00022857"/>
    </source>
</evidence>
<dbReference type="Gene3D" id="3.30.465.10">
    <property type="match status" value="1"/>
</dbReference>
<evidence type="ECO:0000256" key="14">
    <source>
        <dbReference type="ARBA" id="ARBA00023316"/>
    </source>
</evidence>
<comment type="function">
    <text evidence="2 16">Cell wall formation.</text>
</comment>
<dbReference type="GO" id="GO:0071555">
    <property type="term" value="P:cell wall organization"/>
    <property type="evidence" value="ECO:0007669"/>
    <property type="project" value="UniProtKB-KW"/>
</dbReference>
<feature type="active site" evidence="16">
    <location>
        <position position="174"/>
    </location>
</feature>
<dbReference type="NCBIfam" id="TIGR00179">
    <property type="entry name" value="murB"/>
    <property type="match status" value="1"/>
</dbReference>
<comment type="caution">
    <text evidence="18">The sequence shown here is derived from an EMBL/GenBank/DDBJ whole genome shotgun (WGS) entry which is preliminary data.</text>
</comment>
<comment type="catalytic activity">
    <reaction evidence="15 16">
        <text>UDP-N-acetyl-alpha-D-muramate + NADP(+) = UDP-N-acetyl-3-O-(1-carboxyvinyl)-alpha-D-glucosamine + NADPH + H(+)</text>
        <dbReference type="Rhea" id="RHEA:12248"/>
        <dbReference type="ChEBI" id="CHEBI:15378"/>
        <dbReference type="ChEBI" id="CHEBI:57783"/>
        <dbReference type="ChEBI" id="CHEBI:58349"/>
        <dbReference type="ChEBI" id="CHEBI:68483"/>
        <dbReference type="ChEBI" id="CHEBI:70757"/>
        <dbReference type="EC" id="1.3.1.98"/>
    </reaction>
</comment>
<dbReference type="Pfam" id="PF01565">
    <property type="entry name" value="FAD_binding_4"/>
    <property type="match status" value="1"/>
</dbReference>
<accession>A0A9D1LVY1</accession>
<keyword evidence="13 16" id="KW-0131">Cell cycle</keyword>
<dbReference type="InterPro" id="IPR016167">
    <property type="entry name" value="FAD-bd_PCMH_sub1"/>
</dbReference>
<dbReference type="GO" id="GO:0005829">
    <property type="term" value="C:cytosol"/>
    <property type="evidence" value="ECO:0007669"/>
    <property type="project" value="TreeGrafter"/>
</dbReference>
<dbReference type="NCBIfam" id="NF010480">
    <property type="entry name" value="PRK13905.1"/>
    <property type="match status" value="1"/>
</dbReference>